<dbReference type="CDD" id="cd11444">
    <property type="entry name" value="bHLH_AtIBH1_like"/>
    <property type="match status" value="1"/>
</dbReference>
<dbReference type="OMA" id="NLDKQDM"/>
<dbReference type="InterPro" id="IPR044549">
    <property type="entry name" value="bHLH_AtIBH1-like"/>
</dbReference>
<dbReference type="Gramene" id="KZM99323">
    <property type="protein sequence ID" value="KZM99323"/>
    <property type="gene ID" value="DCAR_013315"/>
</dbReference>
<dbReference type="PANTHER" id="PTHR33124:SF43">
    <property type="entry name" value="TRANSCRIPTION FACTOR PAR2"/>
    <property type="match status" value="1"/>
</dbReference>
<evidence type="ECO:0000256" key="5">
    <source>
        <dbReference type="SAM" id="MobiDB-lite"/>
    </source>
</evidence>
<feature type="region of interest" description="Disordered" evidence="5">
    <location>
        <begin position="36"/>
        <end position="56"/>
    </location>
</feature>
<evidence type="ECO:0000313" key="7">
    <source>
        <dbReference type="Proteomes" id="UP000077755"/>
    </source>
</evidence>
<reference evidence="6" key="2">
    <citation type="submission" date="2022-03" db="EMBL/GenBank/DDBJ databases">
        <title>Draft title - Genomic analysis of global carrot germplasm unveils the trajectory of domestication and the origin of high carotenoid orange carrot.</title>
        <authorList>
            <person name="Iorizzo M."/>
            <person name="Ellison S."/>
            <person name="Senalik D."/>
            <person name="Macko-Podgorni A."/>
            <person name="Grzebelus D."/>
            <person name="Bostan H."/>
            <person name="Rolling W."/>
            <person name="Curaba J."/>
            <person name="Simon P."/>
        </authorList>
    </citation>
    <scope>NUCLEOTIDE SEQUENCE</scope>
    <source>
        <tissue evidence="6">Leaf</tissue>
    </source>
</reference>
<dbReference type="OrthoDB" id="1363133at2759"/>
<dbReference type="EMBL" id="CP093346">
    <property type="protein sequence ID" value="WOG98387.1"/>
    <property type="molecule type" value="Genomic_DNA"/>
</dbReference>
<dbReference type="KEGG" id="dcr:108217806"/>
<evidence type="ECO:0000256" key="3">
    <source>
        <dbReference type="ARBA" id="ARBA00023163"/>
    </source>
</evidence>
<evidence type="ECO:0000313" key="6">
    <source>
        <dbReference type="EMBL" id="WOG98387.1"/>
    </source>
</evidence>
<dbReference type="PANTHER" id="PTHR33124">
    <property type="entry name" value="TRANSCRIPTION FACTOR IBH1-LIKE 1"/>
    <property type="match status" value="1"/>
</dbReference>
<dbReference type="GO" id="GO:0006355">
    <property type="term" value="P:regulation of DNA-templated transcription"/>
    <property type="evidence" value="ECO:0007669"/>
    <property type="project" value="InterPro"/>
</dbReference>
<keyword evidence="7" id="KW-1185">Reference proteome</keyword>
<keyword evidence="4" id="KW-0539">Nucleus</keyword>
<dbReference type="AlphaFoldDB" id="A0A165YWE0"/>
<accession>A0A165YWE0</accession>
<feature type="region of interest" description="Disordered" evidence="5">
    <location>
        <begin position="1"/>
        <end position="21"/>
    </location>
</feature>
<gene>
    <name evidence="6" type="ORF">DCAR_0417728</name>
</gene>
<dbReference type="InterPro" id="IPR044660">
    <property type="entry name" value="IBH1-like"/>
</dbReference>
<comment type="subcellular location">
    <subcellularLocation>
        <location evidence="1">Nucleus</location>
    </subcellularLocation>
</comment>
<dbReference type="Proteomes" id="UP000077755">
    <property type="component" value="Chromosome 4"/>
</dbReference>
<name>A0A165YWE0_DAUCS</name>
<proteinExistence type="predicted"/>
<sequence>MKNITTGMANAKPLSHSSSLATKALMPPAHITLKRKRDVGLADNTGADEDEDDEEECKEEVEKKIVELQKIVPGGESLENVDNLFEETAGYILDLQNQIKGLRVLASFFQLLDKQKSKLGG</sequence>
<protein>
    <submittedName>
        <fullName evidence="6">Uncharacterized protein</fullName>
    </submittedName>
</protein>
<organism evidence="6 7">
    <name type="scientific">Daucus carota subsp. sativus</name>
    <name type="common">Carrot</name>
    <dbReference type="NCBI Taxonomy" id="79200"/>
    <lineage>
        <taxon>Eukaryota</taxon>
        <taxon>Viridiplantae</taxon>
        <taxon>Streptophyta</taxon>
        <taxon>Embryophyta</taxon>
        <taxon>Tracheophyta</taxon>
        <taxon>Spermatophyta</taxon>
        <taxon>Magnoliopsida</taxon>
        <taxon>eudicotyledons</taxon>
        <taxon>Gunneridae</taxon>
        <taxon>Pentapetalae</taxon>
        <taxon>asterids</taxon>
        <taxon>campanulids</taxon>
        <taxon>Apiales</taxon>
        <taxon>Apiaceae</taxon>
        <taxon>Apioideae</taxon>
        <taxon>Scandiceae</taxon>
        <taxon>Daucinae</taxon>
        <taxon>Daucus</taxon>
        <taxon>Daucus sect. Daucus</taxon>
    </lineage>
</organism>
<reference evidence="6" key="1">
    <citation type="journal article" date="2016" name="Nat. Genet.">
        <title>A high-quality carrot genome assembly provides new insights into carotenoid accumulation and asterid genome evolution.</title>
        <authorList>
            <person name="Iorizzo M."/>
            <person name="Ellison S."/>
            <person name="Senalik D."/>
            <person name="Zeng P."/>
            <person name="Satapoomin P."/>
            <person name="Huang J."/>
            <person name="Bowman M."/>
            <person name="Iovene M."/>
            <person name="Sanseverino W."/>
            <person name="Cavagnaro P."/>
            <person name="Yildiz M."/>
            <person name="Macko-Podgorni A."/>
            <person name="Moranska E."/>
            <person name="Grzebelus E."/>
            <person name="Grzebelus D."/>
            <person name="Ashrafi H."/>
            <person name="Zheng Z."/>
            <person name="Cheng S."/>
            <person name="Spooner D."/>
            <person name="Van Deynze A."/>
            <person name="Simon P."/>
        </authorList>
    </citation>
    <scope>NUCLEOTIDE SEQUENCE</scope>
    <source>
        <tissue evidence="6">Leaf</tissue>
    </source>
</reference>
<feature type="compositionally biased region" description="Acidic residues" evidence="5">
    <location>
        <begin position="46"/>
        <end position="56"/>
    </location>
</feature>
<evidence type="ECO:0000256" key="1">
    <source>
        <dbReference type="ARBA" id="ARBA00004123"/>
    </source>
</evidence>
<keyword evidence="3" id="KW-0804">Transcription</keyword>
<keyword evidence="2" id="KW-0805">Transcription regulation</keyword>
<evidence type="ECO:0000256" key="2">
    <source>
        <dbReference type="ARBA" id="ARBA00023015"/>
    </source>
</evidence>
<dbReference type="GO" id="GO:0005634">
    <property type="term" value="C:nucleus"/>
    <property type="evidence" value="ECO:0007669"/>
    <property type="project" value="UniProtKB-SubCell"/>
</dbReference>
<evidence type="ECO:0000256" key="4">
    <source>
        <dbReference type="ARBA" id="ARBA00023242"/>
    </source>
</evidence>